<evidence type="ECO:0000313" key="2">
    <source>
        <dbReference type="EMBL" id="GFQ76218.1"/>
    </source>
</evidence>
<dbReference type="OrthoDB" id="10625570at2759"/>
<comment type="caution">
    <text evidence="2">The sequence shown here is derived from an EMBL/GenBank/DDBJ whole genome shotgun (WGS) entry which is preliminary data.</text>
</comment>
<gene>
    <name evidence="2" type="ORF">TNCT_392241</name>
</gene>
<accession>A0A8X6KMB8</accession>
<proteinExistence type="predicted"/>
<feature type="region of interest" description="Disordered" evidence="1">
    <location>
        <begin position="34"/>
        <end position="128"/>
    </location>
</feature>
<evidence type="ECO:0000256" key="1">
    <source>
        <dbReference type="SAM" id="MobiDB-lite"/>
    </source>
</evidence>
<reference evidence="2" key="1">
    <citation type="submission" date="2020-07" db="EMBL/GenBank/DDBJ databases">
        <title>Multicomponent nature underlies the extraordinary mechanical properties of spider dragline silk.</title>
        <authorList>
            <person name="Kono N."/>
            <person name="Nakamura H."/>
            <person name="Mori M."/>
            <person name="Yoshida Y."/>
            <person name="Ohtoshi R."/>
            <person name="Malay A.D."/>
            <person name="Moran D.A.P."/>
            <person name="Tomita M."/>
            <person name="Numata K."/>
            <person name="Arakawa K."/>
        </authorList>
    </citation>
    <scope>NUCLEOTIDE SEQUENCE</scope>
</reference>
<evidence type="ECO:0000313" key="3">
    <source>
        <dbReference type="Proteomes" id="UP000887116"/>
    </source>
</evidence>
<dbReference type="EMBL" id="BMAO01021633">
    <property type="protein sequence ID" value="GFQ76218.1"/>
    <property type="molecule type" value="Genomic_DNA"/>
</dbReference>
<dbReference type="Proteomes" id="UP000887116">
    <property type="component" value="Unassembled WGS sequence"/>
</dbReference>
<keyword evidence="3" id="KW-1185">Reference proteome</keyword>
<organism evidence="2 3">
    <name type="scientific">Trichonephila clavata</name>
    <name type="common">Joro spider</name>
    <name type="synonym">Nephila clavata</name>
    <dbReference type="NCBI Taxonomy" id="2740835"/>
    <lineage>
        <taxon>Eukaryota</taxon>
        <taxon>Metazoa</taxon>
        <taxon>Ecdysozoa</taxon>
        <taxon>Arthropoda</taxon>
        <taxon>Chelicerata</taxon>
        <taxon>Arachnida</taxon>
        <taxon>Araneae</taxon>
        <taxon>Araneomorphae</taxon>
        <taxon>Entelegynae</taxon>
        <taxon>Araneoidea</taxon>
        <taxon>Nephilidae</taxon>
        <taxon>Trichonephila</taxon>
    </lineage>
</organism>
<sequence>MNEVRWIAYKCSRKSNKLQCQEFKDHIAKLERLNQTRVPTDVSTLKPKQRRKMKRATGSPSPGGQGKKARSEQSLPPPTSNPPEGEISSMEESYSSDECSEQATQKDVSPAAVPGVSDQPISATLLPI</sequence>
<name>A0A8X6KMB8_TRICU</name>
<protein>
    <submittedName>
        <fullName evidence="2">Uncharacterized protein</fullName>
    </submittedName>
</protein>
<dbReference type="AlphaFoldDB" id="A0A8X6KMB8"/>